<evidence type="ECO:0000259" key="5">
    <source>
        <dbReference type="PROSITE" id="PS51755"/>
    </source>
</evidence>
<dbReference type="InterPro" id="IPR036388">
    <property type="entry name" value="WH-like_DNA-bd_sf"/>
</dbReference>
<dbReference type="Pfam" id="PF00486">
    <property type="entry name" value="Trans_reg_C"/>
    <property type="match status" value="1"/>
</dbReference>
<organism evidence="6 8">
    <name type="scientific">Enterococcus malodoratus ATCC 43197</name>
    <dbReference type="NCBI Taxonomy" id="1158601"/>
    <lineage>
        <taxon>Bacteria</taxon>
        <taxon>Bacillati</taxon>
        <taxon>Bacillota</taxon>
        <taxon>Bacilli</taxon>
        <taxon>Lactobacillales</taxon>
        <taxon>Enterococcaceae</taxon>
        <taxon>Enterococcus</taxon>
    </lineage>
</organism>
<dbReference type="EMBL" id="AJAK01000019">
    <property type="protein sequence ID" value="EOH75657.1"/>
    <property type="molecule type" value="Genomic_DNA"/>
</dbReference>
<sequence>MKVLILTKNLLAETIFQSKLQQLNYEVYCSTCLVNECQRMSLETTQLLSCFDAVILSETIAYQEIVDLILGIRDHVPMIIRKYESDFTKSTEEEQTEHVIDRWIRVNASLEEIRELCQTITPRETEQSSGAVSRKERPEQKKYPLYNFGFSNRESVLLMCLHEHQGQYLSRQELCEKLWREEGVTSSKMTALSSCVRNIKEKVEKNGVKCNPINTAWGRGYQISDDFYHLIQIGT</sequence>
<gene>
    <name evidence="7" type="ORF">I585_03005</name>
    <name evidence="6" type="ORF">UAI_02666</name>
</gene>
<dbReference type="PROSITE" id="PS51755">
    <property type="entry name" value="OMPR_PHOB"/>
    <property type="match status" value="1"/>
</dbReference>
<evidence type="ECO:0000256" key="1">
    <source>
        <dbReference type="ARBA" id="ARBA00023015"/>
    </source>
</evidence>
<evidence type="ECO:0000313" key="7">
    <source>
        <dbReference type="EMBL" id="EOT67484.1"/>
    </source>
</evidence>
<dbReference type="Proteomes" id="UP000014148">
    <property type="component" value="Unassembled WGS sequence"/>
</dbReference>
<dbReference type="Proteomes" id="UP000013783">
    <property type="component" value="Unassembled WGS sequence"/>
</dbReference>
<reference evidence="7 9" key="2">
    <citation type="submission" date="2013-03" db="EMBL/GenBank/DDBJ databases">
        <title>The Genome Sequence of Enterococcus malodoratus ATCC_43197 (PacBio/Illumina hybrid assembly).</title>
        <authorList>
            <consortium name="The Broad Institute Genomics Platform"/>
            <consortium name="The Broad Institute Genome Sequencing Center for Infectious Disease"/>
            <person name="Earl A."/>
            <person name="Russ C."/>
            <person name="Gilmore M."/>
            <person name="Surin D."/>
            <person name="Walker B."/>
            <person name="Young S."/>
            <person name="Zeng Q."/>
            <person name="Gargeya S."/>
            <person name="Fitzgerald M."/>
            <person name="Haas B."/>
            <person name="Abouelleil A."/>
            <person name="Allen A.W."/>
            <person name="Alvarado L."/>
            <person name="Arachchi H.M."/>
            <person name="Berlin A.M."/>
            <person name="Chapman S.B."/>
            <person name="Gainer-Dewar J."/>
            <person name="Goldberg J."/>
            <person name="Griggs A."/>
            <person name="Gujja S."/>
            <person name="Hansen M."/>
            <person name="Howarth C."/>
            <person name="Imamovic A."/>
            <person name="Ireland A."/>
            <person name="Larimer J."/>
            <person name="McCowan C."/>
            <person name="Murphy C."/>
            <person name="Pearson M."/>
            <person name="Poon T.W."/>
            <person name="Priest M."/>
            <person name="Roberts A."/>
            <person name="Saif S."/>
            <person name="Shea T."/>
            <person name="Sisk P."/>
            <person name="Sykes S."/>
            <person name="Wortman J."/>
            <person name="Nusbaum C."/>
            <person name="Birren B."/>
        </authorList>
    </citation>
    <scope>NUCLEOTIDE SEQUENCE [LARGE SCALE GENOMIC DNA]</scope>
    <source>
        <strain evidence="7 9">ATCC 43197</strain>
    </source>
</reference>
<dbReference type="PATRIC" id="fig|1158601.3.peg.2624"/>
<dbReference type="Gene3D" id="1.10.10.10">
    <property type="entry name" value="Winged helix-like DNA-binding domain superfamily/Winged helix DNA-binding domain"/>
    <property type="match status" value="1"/>
</dbReference>
<evidence type="ECO:0000313" key="8">
    <source>
        <dbReference type="Proteomes" id="UP000013783"/>
    </source>
</evidence>
<protein>
    <recommendedName>
        <fullName evidence="5">OmpR/PhoB-type domain-containing protein</fullName>
    </recommendedName>
</protein>
<name>R2NUD7_9ENTE</name>
<dbReference type="SUPFAM" id="SSF46894">
    <property type="entry name" value="C-terminal effector domain of the bipartite response regulators"/>
    <property type="match status" value="1"/>
</dbReference>
<evidence type="ECO:0000313" key="9">
    <source>
        <dbReference type="Proteomes" id="UP000014148"/>
    </source>
</evidence>
<dbReference type="InterPro" id="IPR016032">
    <property type="entry name" value="Sig_transdc_resp-reg_C-effctor"/>
</dbReference>
<dbReference type="CDD" id="cd00383">
    <property type="entry name" value="trans_reg_C"/>
    <property type="match status" value="1"/>
</dbReference>
<dbReference type="GO" id="GO:0006355">
    <property type="term" value="P:regulation of DNA-templated transcription"/>
    <property type="evidence" value="ECO:0007669"/>
    <property type="project" value="InterPro"/>
</dbReference>
<keyword evidence="3" id="KW-0804">Transcription</keyword>
<dbReference type="AlphaFoldDB" id="R2NUD7"/>
<dbReference type="SMART" id="SM00862">
    <property type="entry name" value="Trans_reg_C"/>
    <property type="match status" value="1"/>
</dbReference>
<proteinExistence type="predicted"/>
<dbReference type="eggNOG" id="COG0745">
    <property type="taxonomic scope" value="Bacteria"/>
</dbReference>
<reference evidence="6 8" key="1">
    <citation type="submission" date="2013-02" db="EMBL/GenBank/DDBJ databases">
        <title>The Genome Sequence of Enterococcus malodoratus ATCC_43197.</title>
        <authorList>
            <consortium name="The Broad Institute Genome Sequencing Platform"/>
            <consortium name="The Broad Institute Genome Sequencing Center for Infectious Disease"/>
            <person name="Earl A.M."/>
            <person name="Gilmore M.S."/>
            <person name="Lebreton F."/>
            <person name="Walker B."/>
            <person name="Young S.K."/>
            <person name="Zeng Q."/>
            <person name="Gargeya S."/>
            <person name="Fitzgerald M."/>
            <person name="Haas B."/>
            <person name="Abouelleil A."/>
            <person name="Alvarado L."/>
            <person name="Arachchi H.M."/>
            <person name="Berlin A.M."/>
            <person name="Chapman S.B."/>
            <person name="Dewar J."/>
            <person name="Goldberg J."/>
            <person name="Griggs A."/>
            <person name="Gujja S."/>
            <person name="Hansen M."/>
            <person name="Howarth C."/>
            <person name="Imamovic A."/>
            <person name="Larimer J."/>
            <person name="McCowan C."/>
            <person name="Murphy C."/>
            <person name="Neiman D."/>
            <person name="Pearson M."/>
            <person name="Priest M."/>
            <person name="Roberts A."/>
            <person name="Saif S."/>
            <person name="Shea T."/>
            <person name="Sisk P."/>
            <person name="Sykes S."/>
            <person name="Wortman J."/>
            <person name="Nusbaum C."/>
            <person name="Birren B."/>
        </authorList>
    </citation>
    <scope>NUCLEOTIDE SEQUENCE [LARGE SCALE GENOMIC DNA]</scope>
    <source>
        <strain evidence="6 8">ATCC 43197</strain>
    </source>
</reference>
<dbReference type="GO" id="GO:0000160">
    <property type="term" value="P:phosphorelay signal transduction system"/>
    <property type="evidence" value="ECO:0007669"/>
    <property type="project" value="InterPro"/>
</dbReference>
<dbReference type="GO" id="GO:0003677">
    <property type="term" value="F:DNA binding"/>
    <property type="evidence" value="ECO:0007669"/>
    <property type="project" value="UniProtKB-UniRule"/>
</dbReference>
<evidence type="ECO:0000256" key="2">
    <source>
        <dbReference type="ARBA" id="ARBA00023125"/>
    </source>
</evidence>
<dbReference type="STRING" id="71451.RV07_GL001314"/>
<feature type="DNA-binding region" description="OmpR/PhoB-type" evidence="4">
    <location>
        <begin position="123"/>
        <end position="225"/>
    </location>
</feature>
<accession>R2NUD7</accession>
<dbReference type="InterPro" id="IPR001867">
    <property type="entry name" value="OmpR/PhoB-type_DNA-bd"/>
</dbReference>
<evidence type="ECO:0000313" key="6">
    <source>
        <dbReference type="EMBL" id="EOH75657.1"/>
    </source>
</evidence>
<comment type="caution">
    <text evidence="6">The sequence shown here is derived from an EMBL/GenBank/DDBJ whole genome shotgun (WGS) entry which is preliminary data.</text>
</comment>
<feature type="domain" description="OmpR/PhoB-type" evidence="5">
    <location>
        <begin position="123"/>
        <end position="225"/>
    </location>
</feature>
<evidence type="ECO:0000256" key="4">
    <source>
        <dbReference type="PROSITE-ProRule" id="PRU01091"/>
    </source>
</evidence>
<evidence type="ECO:0000256" key="3">
    <source>
        <dbReference type="ARBA" id="ARBA00023163"/>
    </source>
</evidence>
<dbReference type="EMBL" id="ASWA01000003">
    <property type="protein sequence ID" value="EOT67484.1"/>
    <property type="molecule type" value="Genomic_DNA"/>
</dbReference>
<keyword evidence="2 4" id="KW-0238">DNA-binding</keyword>
<keyword evidence="9" id="KW-1185">Reference proteome</keyword>
<keyword evidence="1" id="KW-0805">Transcription regulation</keyword>
<dbReference type="OrthoDB" id="2194355at2"/>
<dbReference type="RefSeq" id="WP_010741467.1">
    <property type="nucleotide sequence ID" value="NZ_KB946251.1"/>
</dbReference>